<evidence type="ECO:0000313" key="2">
    <source>
        <dbReference type="Proteomes" id="UP001054945"/>
    </source>
</evidence>
<dbReference type="Proteomes" id="UP001054945">
    <property type="component" value="Unassembled WGS sequence"/>
</dbReference>
<evidence type="ECO:0000313" key="1">
    <source>
        <dbReference type="EMBL" id="GIX74938.1"/>
    </source>
</evidence>
<sequence>MFGVIYGNTENNFCGSTNSSCYSMAPQCFFVCQKSLFEKVVRMFFDIASGRKNGKIRNKVRKNKMEGEKKINKYEMDVHNNLL</sequence>
<organism evidence="1 2">
    <name type="scientific">Caerostris extrusa</name>
    <name type="common">Bark spider</name>
    <name type="synonym">Caerostris bankana</name>
    <dbReference type="NCBI Taxonomy" id="172846"/>
    <lineage>
        <taxon>Eukaryota</taxon>
        <taxon>Metazoa</taxon>
        <taxon>Ecdysozoa</taxon>
        <taxon>Arthropoda</taxon>
        <taxon>Chelicerata</taxon>
        <taxon>Arachnida</taxon>
        <taxon>Araneae</taxon>
        <taxon>Araneomorphae</taxon>
        <taxon>Entelegynae</taxon>
        <taxon>Araneoidea</taxon>
        <taxon>Araneidae</taxon>
        <taxon>Caerostris</taxon>
    </lineage>
</organism>
<reference evidence="1 2" key="1">
    <citation type="submission" date="2021-06" db="EMBL/GenBank/DDBJ databases">
        <title>Caerostris extrusa draft genome.</title>
        <authorList>
            <person name="Kono N."/>
            <person name="Arakawa K."/>
        </authorList>
    </citation>
    <scope>NUCLEOTIDE SEQUENCE [LARGE SCALE GENOMIC DNA]</scope>
</reference>
<keyword evidence="2" id="KW-1185">Reference proteome</keyword>
<proteinExistence type="predicted"/>
<name>A0AAV4MRE7_CAEEX</name>
<dbReference type="EMBL" id="BPLR01020114">
    <property type="protein sequence ID" value="GIX74938.1"/>
    <property type="molecule type" value="Genomic_DNA"/>
</dbReference>
<comment type="caution">
    <text evidence="1">The sequence shown here is derived from an EMBL/GenBank/DDBJ whole genome shotgun (WGS) entry which is preliminary data.</text>
</comment>
<protein>
    <submittedName>
        <fullName evidence="1">Uncharacterized protein</fullName>
    </submittedName>
</protein>
<dbReference type="AlphaFoldDB" id="A0AAV4MRE7"/>
<accession>A0AAV4MRE7</accession>
<gene>
    <name evidence="1" type="ORF">CEXT_177821</name>
</gene>